<evidence type="ECO:0000313" key="1">
    <source>
        <dbReference type="Ensembl" id="ENSCCRP00000137562.1"/>
    </source>
</evidence>
<sequence>MLANGLKWVFERERNTMSSYLMLFLLLLDIYSRCVIAYLSSPHVGQEPAYTAQQSPVMSSPLALTASSAAPAVTDSYLSRCPSGGLCSRLPADCIICAFHHNCIYGRPASFTCRAKAGVHCVSDQSQPQQNFSLTLDCRFCWQLDPSQYRCSNSTSCMTVSCPRRLYNATCEALEHVHCLGTHTHTHTHTHRYTHTNRYTHTHTHTHTDTHTHTHTHRHTHTHTHRYTHTHTHTDTHTHTHTHTEIHTHTHTHTHTNRYTHTLSLTHSYTQKQIHTLFLIHTHTCTHTQTDTHTHTHTLSLSLTHTHTHTQTNRYTLSLSLSLSLSHTHTKCTLL</sequence>
<accession>A0A9J7ZYD4</accession>
<dbReference type="Ensembl" id="ENSCCRT00000161139.1">
    <property type="protein sequence ID" value="ENSCCRP00000137562.1"/>
    <property type="gene ID" value="ENSCCRG00000034206.2"/>
</dbReference>
<proteinExistence type="predicted"/>
<dbReference type="AlphaFoldDB" id="A0A9J7ZYD4"/>
<keyword evidence="2" id="KW-1185">Reference proteome</keyword>
<reference evidence="1" key="2">
    <citation type="submission" date="2025-09" db="UniProtKB">
        <authorList>
            <consortium name="Ensembl"/>
        </authorList>
    </citation>
    <scope>IDENTIFICATION</scope>
</reference>
<dbReference type="Proteomes" id="UP001108240">
    <property type="component" value="Unplaced"/>
</dbReference>
<protein>
    <submittedName>
        <fullName evidence="1">Uncharacterized protein</fullName>
    </submittedName>
</protein>
<name>A0A9J7ZYD4_CYPCA</name>
<organism evidence="1 2">
    <name type="scientific">Cyprinus carpio carpio</name>
    <dbReference type="NCBI Taxonomy" id="630221"/>
    <lineage>
        <taxon>Eukaryota</taxon>
        <taxon>Metazoa</taxon>
        <taxon>Chordata</taxon>
        <taxon>Craniata</taxon>
        <taxon>Vertebrata</taxon>
        <taxon>Euteleostomi</taxon>
        <taxon>Actinopterygii</taxon>
        <taxon>Neopterygii</taxon>
        <taxon>Teleostei</taxon>
        <taxon>Ostariophysi</taxon>
        <taxon>Cypriniformes</taxon>
        <taxon>Cyprinidae</taxon>
        <taxon>Cyprininae</taxon>
        <taxon>Cyprinus</taxon>
    </lineage>
</organism>
<dbReference type="GeneTree" id="ENSGT00940000158389"/>
<dbReference type="PANTHER" id="PTHR45134">
    <property type="entry name" value="OS08G0543275 PROTEIN"/>
    <property type="match status" value="1"/>
</dbReference>
<evidence type="ECO:0000313" key="2">
    <source>
        <dbReference type="Proteomes" id="UP001108240"/>
    </source>
</evidence>
<reference evidence="1" key="1">
    <citation type="submission" date="2025-08" db="UniProtKB">
        <authorList>
            <consortium name="Ensembl"/>
        </authorList>
    </citation>
    <scope>IDENTIFICATION</scope>
</reference>
<dbReference type="PANTHER" id="PTHR45134:SF5">
    <property type="entry name" value="OS08G0543275 PROTEIN"/>
    <property type="match status" value="1"/>
</dbReference>